<keyword evidence="3" id="KW-0677">Repeat</keyword>
<proteinExistence type="predicted"/>
<evidence type="ECO:0000256" key="6">
    <source>
        <dbReference type="ARBA" id="ARBA00023136"/>
    </source>
</evidence>
<dbReference type="OrthoDB" id="20872at2759"/>
<evidence type="ECO:0000313" key="11">
    <source>
        <dbReference type="EMBL" id="OAY26764.1"/>
    </source>
</evidence>
<keyword evidence="5 7" id="KW-0040">ANK repeat</keyword>
<name>A0A2C9U9K9_MANES</name>
<dbReference type="EMBL" id="CM004402">
    <property type="protein sequence ID" value="OAY26764.1"/>
    <property type="molecule type" value="Genomic_DNA"/>
</dbReference>
<dbReference type="Gene3D" id="1.25.40.20">
    <property type="entry name" value="Ankyrin repeat-containing domain"/>
    <property type="match status" value="2"/>
</dbReference>
<dbReference type="STRING" id="3983.A0A2C9U9K9"/>
<keyword evidence="12" id="KW-1185">Reference proteome</keyword>
<evidence type="ECO:0000256" key="5">
    <source>
        <dbReference type="ARBA" id="ARBA00023043"/>
    </source>
</evidence>
<dbReference type="GO" id="GO:0005886">
    <property type="term" value="C:plasma membrane"/>
    <property type="evidence" value="ECO:0000318"/>
    <property type="project" value="GO_Central"/>
</dbReference>
<protein>
    <recommendedName>
        <fullName evidence="10">PGG domain-containing protein</fullName>
    </recommendedName>
</protein>
<keyword evidence="6 9" id="KW-0472">Membrane</keyword>
<feature type="transmembrane region" description="Helical" evidence="9">
    <location>
        <begin position="407"/>
        <end position="425"/>
    </location>
</feature>
<feature type="repeat" description="ANK" evidence="7">
    <location>
        <begin position="174"/>
        <end position="206"/>
    </location>
</feature>
<dbReference type="InterPro" id="IPR036770">
    <property type="entry name" value="Ankyrin_rpt-contain_sf"/>
</dbReference>
<feature type="repeat" description="ANK" evidence="7">
    <location>
        <begin position="208"/>
        <end position="230"/>
    </location>
</feature>
<evidence type="ECO:0000313" key="12">
    <source>
        <dbReference type="Proteomes" id="UP000091857"/>
    </source>
</evidence>
<dbReference type="Gramene" id="Manes.16G072800.1.v8.1">
    <property type="protein sequence ID" value="Manes.16G072800.1.v8.1.CDS"/>
    <property type="gene ID" value="Manes.16G072800.v8.1"/>
</dbReference>
<dbReference type="Pfam" id="PF13962">
    <property type="entry name" value="PGG"/>
    <property type="match status" value="1"/>
</dbReference>
<feature type="repeat" description="ANK" evidence="7">
    <location>
        <begin position="278"/>
        <end position="310"/>
    </location>
</feature>
<dbReference type="InterPro" id="IPR026961">
    <property type="entry name" value="PGG_dom"/>
</dbReference>
<evidence type="ECO:0000256" key="4">
    <source>
        <dbReference type="ARBA" id="ARBA00022989"/>
    </source>
</evidence>
<dbReference type="PRINTS" id="PR01415">
    <property type="entry name" value="ANKYRIN"/>
</dbReference>
<dbReference type="PROSITE" id="PS50297">
    <property type="entry name" value="ANK_REP_REGION"/>
    <property type="match status" value="3"/>
</dbReference>
<evidence type="ECO:0000256" key="8">
    <source>
        <dbReference type="SAM" id="MobiDB-lite"/>
    </source>
</evidence>
<dbReference type="Proteomes" id="UP000091857">
    <property type="component" value="Chromosome 16"/>
</dbReference>
<dbReference type="InterPro" id="IPR002110">
    <property type="entry name" value="Ankyrin_rpt"/>
</dbReference>
<evidence type="ECO:0000256" key="1">
    <source>
        <dbReference type="ARBA" id="ARBA00004141"/>
    </source>
</evidence>
<accession>A0A2C9U9K9</accession>
<feature type="region of interest" description="Disordered" evidence="8">
    <location>
        <begin position="360"/>
        <end position="397"/>
    </location>
</feature>
<dbReference type="AlphaFoldDB" id="A0A2C9U9K9"/>
<evidence type="ECO:0000256" key="9">
    <source>
        <dbReference type="SAM" id="Phobius"/>
    </source>
</evidence>
<feature type="domain" description="PGG" evidence="10">
    <location>
        <begin position="399"/>
        <end position="505"/>
    </location>
</feature>
<evidence type="ECO:0000256" key="7">
    <source>
        <dbReference type="PROSITE-ProRule" id="PRU00023"/>
    </source>
</evidence>
<evidence type="ECO:0000256" key="3">
    <source>
        <dbReference type="ARBA" id="ARBA00022737"/>
    </source>
</evidence>
<comment type="caution">
    <text evidence="11">The sequence shown here is derived from an EMBL/GenBank/DDBJ whole genome shotgun (WGS) entry which is preliminary data.</text>
</comment>
<dbReference type="SUPFAM" id="SSF48403">
    <property type="entry name" value="Ankyrin repeat"/>
    <property type="match status" value="1"/>
</dbReference>
<feature type="compositionally biased region" description="Basic residues" evidence="8">
    <location>
        <begin position="380"/>
        <end position="391"/>
    </location>
</feature>
<keyword evidence="2 9" id="KW-0812">Transmembrane</keyword>
<dbReference type="PANTHER" id="PTHR24186">
    <property type="entry name" value="PROTEIN PHOSPHATASE 1 REGULATORY SUBUNIT"/>
    <property type="match status" value="1"/>
</dbReference>
<sequence>MDRRLQLQETILRGDVATFLSLIQEDENFVNEKFTTGSSSNTILHLAARFGPLELAKEILKMKLEMASEVNEKWETPLYEACREGRTDMVKVLVESDPCVVYKVNKENQSGLFAACERGKLEVVDYLLNFQHLLVLEVDAPTTSLHVAAFGGYTEIVKAILKIRPDFAWKKDVNGCTPLHLACSKGHLETTRELLRFDTDLPCLQDNDGRTPLHWAAIKGRVSIIDEILSVSLESAEMITKNRETVLHLSVKNNQFDAVKYLMETLNITKLINKPDSDGNTALHLATAGKLSTMVIFLLKRNADVNAINRKGQTPLDVVESDVSNSGALQILPAIQDAGGKRGDQVPPTSTEIQQITPFESNNPIIPSSSSKKVLDSPNHHHRRKQRRRREKQLEIQSEGLRNARNTIILVAVLIATVTFAAGINPPGGFDQKTGECLKGKRTSFKVFMVCNNAALFLSLGIVIFLVSIIPFRRKAMTKLLAVTHRIMWVSMSFMAAAYMAAMWTTLPHGRGWGAVWLLMSIVAIGGGCTIGIFMGLGILLTKHLLRKREWRRNNKQKRKNESPSSSISRLEEMKIIKRGNSDSTSNSDVDSSETGFHLY</sequence>
<dbReference type="SMART" id="SM00248">
    <property type="entry name" value="ANK"/>
    <property type="match status" value="8"/>
</dbReference>
<comment type="subcellular location">
    <subcellularLocation>
        <location evidence="1">Membrane</location>
        <topology evidence="1">Multi-pass membrane protein</topology>
    </subcellularLocation>
</comment>
<reference evidence="12" key="1">
    <citation type="journal article" date="2016" name="Nat. Biotechnol.">
        <title>Sequencing wild and cultivated cassava and related species reveals extensive interspecific hybridization and genetic diversity.</title>
        <authorList>
            <person name="Bredeson J.V."/>
            <person name="Lyons J.B."/>
            <person name="Prochnik S.E."/>
            <person name="Wu G.A."/>
            <person name="Ha C.M."/>
            <person name="Edsinger-Gonzales E."/>
            <person name="Grimwood J."/>
            <person name="Schmutz J."/>
            <person name="Rabbi I.Y."/>
            <person name="Egesi C."/>
            <person name="Nauluvula P."/>
            <person name="Lebot V."/>
            <person name="Ndunguru J."/>
            <person name="Mkamilo G."/>
            <person name="Bart R.S."/>
            <person name="Setter T.L."/>
            <person name="Gleadow R.M."/>
            <person name="Kulakow P."/>
            <person name="Ferguson M.E."/>
            <person name="Rounsley S."/>
            <person name="Rokhsar D.S."/>
        </authorList>
    </citation>
    <scope>NUCLEOTIDE SEQUENCE [LARGE SCALE GENOMIC DNA]</scope>
    <source>
        <strain evidence="12">cv. AM560-2</strain>
    </source>
</reference>
<feature type="region of interest" description="Disordered" evidence="8">
    <location>
        <begin position="577"/>
        <end position="600"/>
    </location>
</feature>
<dbReference type="PANTHER" id="PTHR24186:SF37">
    <property type="entry name" value="PGG DOMAIN-CONTAINING PROTEIN"/>
    <property type="match status" value="1"/>
</dbReference>
<feature type="compositionally biased region" description="Low complexity" evidence="8">
    <location>
        <begin position="361"/>
        <end position="372"/>
    </location>
</feature>
<evidence type="ECO:0000259" key="10">
    <source>
        <dbReference type="Pfam" id="PF13962"/>
    </source>
</evidence>
<dbReference type="Pfam" id="PF12796">
    <property type="entry name" value="Ank_2"/>
    <property type="match status" value="3"/>
</dbReference>
<dbReference type="PROSITE" id="PS50088">
    <property type="entry name" value="ANK_REPEAT"/>
    <property type="match status" value="3"/>
</dbReference>
<feature type="transmembrane region" description="Helical" evidence="9">
    <location>
        <begin position="445"/>
        <end position="467"/>
    </location>
</feature>
<gene>
    <name evidence="11" type="ORF">MANES_16G072800v8</name>
</gene>
<evidence type="ECO:0000256" key="2">
    <source>
        <dbReference type="ARBA" id="ARBA00022692"/>
    </source>
</evidence>
<feature type="transmembrane region" description="Helical" evidence="9">
    <location>
        <begin position="487"/>
        <end position="504"/>
    </location>
</feature>
<organism evidence="11 12">
    <name type="scientific">Manihot esculenta</name>
    <name type="common">Cassava</name>
    <name type="synonym">Jatropha manihot</name>
    <dbReference type="NCBI Taxonomy" id="3983"/>
    <lineage>
        <taxon>Eukaryota</taxon>
        <taxon>Viridiplantae</taxon>
        <taxon>Streptophyta</taxon>
        <taxon>Embryophyta</taxon>
        <taxon>Tracheophyta</taxon>
        <taxon>Spermatophyta</taxon>
        <taxon>Magnoliopsida</taxon>
        <taxon>eudicotyledons</taxon>
        <taxon>Gunneridae</taxon>
        <taxon>Pentapetalae</taxon>
        <taxon>rosids</taxon>
        <taxon>fabids</taxon>
        <taxon>Malpighiales</taxon>
        <taxon>Euphorbiaceae</taxon>
        <taxon>Crotonoideae</taxon>
        <taxon>Manihoteae</taxon>
        <taxon>Manihot</taxon>
    </lineage>
</organism>
<keyword evidence="4 9" id="KW-1133">Transmembrane helix</keyword>
<feature type="transmembrane region" description="Helical" evidence="9">
    <location>
        <begin position="516"/>
        <end position="542"/>
    </location>
</feature>